<dbReference type="Proteomes" id="UP001178461">
    <property type="component" value="Chromosome 4"/>
</dbReference>
<feature type="compositionally biased region" description="Low complexity" evidence="2">
    <location>
        <begin position="586"/>
        <end position="596"/>
    </location>
</feature>
<dbReference type="InterPro" id="IPR004875">
    <property type="entry name" value="DDE_SF_endonuclease_dom"/>
</dbReference>
<dbReference type="InterPro" id="IPR006600">
    <property type="entry name" value="HTH_CenpB_DNA-bd_dom"/>
</dbReference>
<keyword evidence="5" id="KW-1185">Reference proteome</keyword>
<name>A0AA35K7Q1_9SAUR</name>
<dbReference type="InterPro" id="IPR036397">
    <property type="entry name" value="RNaseH_sf"/>
</dbReference>
<organism evidence="4 5">
    <name type="scientific">Podarcis lilfordi</name>
    <name type="common">Lilford's wall lizard</name>
    <dbReference type="NCBI Taxonomy" id="74358"/>
    <lineage>
        <taxon>Eukaryota</taxon>
        <taxon>Metazoa</taxon>
        <taxon>Chordata</taxon>
        <taxon>Craniata</taxon>
        <taxon>Vertebrata</taxon>
        <taxon>Euteleostomi</taxon>
        <taxon>Lepidosauria</taxon>
        <taxon>Squamata</taxon>
        <taxon>Bifurcata</taxon>
        <taxon>Unidentata</taxon>
        <taxon>Episquamata</taxon>
        <taxon>Laterata</taxon>
        <taxon>Lacertibaenia</taxon>
        <taxon>Lacertidae</taxon>
        <taxon>Podarcis</taxon>
    </lineage>
</organism>
<dbReference type="SUPFAM" id="SSF46689">
    <property type="entry name" value="Homeodomain-like"/>
    <property type="match status" value="2"/>
</dbReference>
<protein>
    <submittedName>
        <fullName evidence="4">Transposable element-derived 1-like</fullName>
    </submittedName>
</protein>
<dbReference type="PANTHER" id="PTHR19303">
    <property type="entry name" value="TRANSPOSON"/>
    <property type="match status" value="1"/>
</dbReference>
<dbReference type="AlphaFoldDB" id="A0AA35K7Q1"/>
<evidence type="ECO:0000259" key="3">
    <source>
        <dbReference type="PROSITE" id="PS51253"/>
    </source>
</evidence>
<keyword evidence="1" id="KW-0238">DNA-binding</keyword>
<dbReference type="PROSITE" id="PS51253">
    <property type="entry name" value="HTH_CENPB"/>
    <property type="match status" value="1"/>
</dbReference>
<evidence type="ECO:0000313" key="4">
    <source>
        <dbReference type="EMBL" id="CAI5773286.1"/>
    </source>
</evidence>
<evidence type="ECO:0000256" key="2">
    <source>
        <dbReference type="SAM" id="MobiDB-lite"/>
    </source>
</evidence>
<dbReference type="PANTHER" id="PTHR19303:SF52">
    <property type="entry name" value="TIGGER TRANSPOSABLE ELEMENT-DERIVED PROTEIN 6"/>
    <property type="match status" value="1"/>
</dbReference>
<sequence>MAPKRKPGPSAGVQHKKQRLVPTRQEKVAVLDCLRDGVSVSSVARKYGYSESSVHAIKVREREIRDIVAASAPITAQVTSQVHDKALAKTEKALNLWLEDMNRKRVPTDGVMLQQKALSLYALFKPSAEDGQPVKEFKASHGWLTSFRKRFKLKNVHATGEASTPADKEAAKAYPKQLKELLDEKGYLPEQVFNAVETGLFWKKMPERTYISKSEKQAPGFKAANDRVTVLLCGSAAGHLIKPGLLYRSAVPRALKGKNKNLLPVFWQSNKKAWVTAATFQDWFHNCFVPEVKRYLEEKQLNFKVLLIVDNAPGHPEALCFAHNDVEVVFLPPNTASIIQPLDQGVIRCFKATYTRLTFSWIRNAMDTDPNPDVIECWKSFNMATCITYIKQAVDAIKPESVNACWRKLWKECVGDFKGFPTIDNEVEHIVQMARQVGGDGFVDLIEEEVEELIDGHGGTLTNEELEELLRSSTDDEEEEDEQDEPASWNLHKFAQVFQTAKHLNDLIAEFDPSMERSLKITQGITDSLRLYREMFEQLKRQQRQLPSTMFLTKNAAVASEPTQSTSEAETEPTPLPATRNLLLRSGPSSPGATSSPEEDEED</sequence>
<dbReference type="Gene3D" id="1.10.10.60">
    <property type="entry name" value="Homeodomain-like"/>
    <property type="match status" value="1"/>
</dbReference>
<dbReference type="Pfam" id="PF03221">
    <property type="entry name" value="HTH_Tnp_Tc5"/>
    <property type="match status" value="1"/>
</dbReference>
<dbReference type="SMART" id="SM00674">
    <property type="entry name" value="CENPB"/>
    <property type="match status" value="1"/>
</dbReference>
<dbReference type="GO" id="GO:0005634">
    <property type="term" value="C:nucleus"/>
    <property type="evidence" value="ECO:0007669"/>
    <property type="project" value="TreeGrafter"/>
</dbReference>
<gene>
    <name evidence="4" type="ORF">PODLI_1B040744</name>
</gene>
<evidence type="ECO:0000256" key="1">
    <source>
        <dbReference type="ARBA" id="ARBA00023125"/>
    </source>
</evidence>
<accession>A0AA35K7Q1</accession>
<dbReference type="GO" id="GO:0003677">
    <property type="term" value="F:DNA binding"/>
    <property type="evidence" value="ECO:0007669"/>
    <property type="project" value="UniProtKB-KW"/>
</dbReference>
<dbReference type="InterPro" id="IPR009057">
    <property type="entry name" value="Homeodomain-like_sf"/>
</dbReference>
<dbReference type="EMBL" id="OX395129">
    <property type="protein sequence ID" value="CAI5773286.1"/>
    <property type="molecule type" value="Genomic_DNA"/>
</dbReference>
<proteinExistence type="predicted"/>
<feature type="region of interest" description="Disordered" evidence="2">
    <location>
        <begin position="555"/>
        <end position="603"/>
    </location>
</feature>
<dbReference type="Pfam" id="PF03184">
    <property type="entry name" value="DDE_1"/>
    <property type="match status" value="1"/>
</dbReference>
<evidence type="ECO:0000313" key="5">
    <source>
        <dbReference type="Proteomes" id="UP001178461"/>
    </source>
</evidence>
<dbReference type="Gene3D" id="3.30.420.10">
    <property type="entry name" value="Ribonuclease H-like superfamily/Ribonuclease H"/>
    <property type="match status" value="1"/>
</dbReference>
<reference evidence="4" key="1">
    <citation type="submission" date="2022-12" db="EMBL/GenBank/DDBJ databases">
        <authorList>
            <person name="Alioto T."/>
            <person name="Alioto T."/>
            <person name="Gomez Garrido J."/>
        </authorList>
    </citation>
    <scope>NUCLEOTIDE SEQUENCE</scope>
</reference>
<feature type="domain" description="HTH CENPB-type" evidence="3">
    <location>
        <begin position="78"/>
        <end position="157"/>
    </location>
</feature>
<dbReference type="InterPro" id="IPR050863">
    <property type="entry name" value="CenT-Element_Derived"/>
</dbReference>